<dbReference type="InterPro" id="IPR002586">
    <property type="entry name" value="CobQ/CobB/MinD/ParA_Nub-bd_dom"/>
</dbReference>
<dbReference type="Pfam" id="PF01656">
    <property type="entry name" value="CbiA"/>
    <property type="match status" value="1"/>
</dbReference>
<dbReference type="GO" id="GO:0016887">
    <property type="term" value="F:ATP hydrolysis activity"/>
    <property type="evidence" value="ECO:0007669"/>
    <property type="project" value="TreeGrafter"/>
</dbReference>
<dbReference type="EMBL" id="CP072943">
    <property type="protein sequence ID" value="QTX32607.1"/>
    <property type="molecule type" value="Genomic_DNA"/>
</dbReference>
<reference evidence="5" key="1">
    <citation type="submission" date="2021-04" db="EMBL/GenBank/DDBJ databases">
        <title>A novel Synergistetes isolate from a pyrite-forming mixed culture.</title>
        <authorList>
            <person name="Bunk B."/>
            <person name="Sproer C."/>
            <person name="Spring S."/>
            <person name="Pester M."/>
        </authorList>
    </citation>
    <scope>NUCLEOTIDE SEQUENCE [LARGE SCALE GENOMIC DNA]</scope>
    <source>
        <strain evidence="5">J.5.4.2-T.3.5.2</strain>
    </source>
</reference>
<protein>
    <submittedName>
        <fullName evidence="4">ParA family protein</fullName>
    </submittedName>
</protein>
<dbReference type="GO" id="GO:0005524">
    <property type="term" value="F:ATP binding"/>
    <property type="evidence" value="ECO:0007669"/>
    <property type="project" value="UniProtKB-KW"/>
</dbReference>
<evidence type="ECO:0000256" key="1">
    <source>
        <dbReference type="ARBA" id="ARBA00022741"/>
    </source>
</evidence>
<dbReference type="KEGG" id="aram:KAR29_01300"/>
<evidence type="ECO:0000313" key="5">
    <source>
        <dbReference type="Proteomes" id="UP000671879"/>
    </source>
</evidence>
<keyword evidence="5" id="KW-1185">Reference proteome</keyword>
<dbReference type="Proteomes" id="UP000671879">
    <property type="component" value="Chromosome"/>
</dbReference>
<dbReference type="NCBIfam" id="NF047398">
    <property type="entry name" value="AAA_KGGVGR"/>
    <property type="match status" value="1"/>
</dbReference>
<evidence type="ECO:0000259" key="3">
    <source>
        <dbReference type="Pfam" id="PF01656"/>
    </source>
</evidence>
<dbReference type="AlphaFoldDB" id="A0A9Q7EZW7"/>
<feature type="domain" description="CobQ/CobB/MinD/ParA nucleotide binding" evidence="3">
    <location>
        <begin position="127"/>
        <end position="220"/>
    </location>
</feature>
<dbReference type="InterPro" id="IPR027417">
    <property type="entry name" value="P-loop_NTPase"/>
</dbReference>
<dbReference type="GO" id="GO:0005829">
    <property type="term" value="C:cytosol"/>
    <property type="evidence" value="ECO:0007669"/>
    <property type="project" value="TreeGrafter"/>
</dbReference>
<accession>A0A9Q7EZW7</accession>
<dbReference type="PANTHER" id="PTHR43384">
    <property type="entry name" value="SEPTUM SITE-DETERMINING PROTEIN MIND HOMOLOG, CHLOROPLASTIC-RELATED"/>
    <property type="match status" value="1"/>
</dbReference>
<keyword evidence="2" id="KW-0067">ATP-binding</keyword>
<dbReference type="GO" id="GO:0009898">
    <property type="term" value="C:cytoplasmic side of plasma membrane"/>
    <property type="evidence" value="ECO:0007669"/>
    <property type="project" value="TreeGrafter"/>
</dbReference>
<gene>
    <name evidence="4" type="ORF">KAR29_01300</name>
</gene>
<dbReference type="PANTHER" id="PTHR43384:SF6">
    <property type="entry name" value="SEPTUM SITE-DETERMINING PROTEIN MIND HOMOLOG, CHLOROPLASTIC"/>
    <property type="match status" value="1"/>
</dbReference>
<proteinExistence type="predicted"/>
<dbReference type="Gene3D" id="3.40.50.300">
    <property type="entry name" value="P-loop containing nucleotide triphosphate hydrolases"/>
    <property type="match status" value="1"/>
</dbReference>
<evidence type="ECO:0000313" key="4">
    <source>
        <dbReference type="EMBL" id="QTX32607.1"/>
    </source>
</evidence>
<sequence length="432" mass="47292">MKTFDEILPTIADVFREMAEDVERLGPVVINRDLHGRVRLVLEERVRGDGESGPCGRLSERLAEVLAPHAFEAEDMVLFEPSLEAVTRGAPSFPLEGFAGVTVVDRLATEGDWSSIAEVSPGAPRLVFFSVKGGVGRSTALAVAAWSLARSGRRVLVFDLDLEAPGLSSALLPAERRPAFGIVDWLAEDLVGNGEPLIEAMTAKSDLCRDGDILVVPAHGRDPGEYPAKLGRAWMGRIAADGSREPWPERLKGLIGALERRWRPDVILVDSRAGIDEVASACVSGLGAKAVLLFAFDSDQTWEGYGILFRHWNRTGVARAIRERLHLVGAMIPETDGARYVAGLCQRAWDLFTETLYDEVPPGEPAGDLFSFDESDETAPHFPWPIRWHRGFAALQSLHERFASVDGDEVRALFGPFLEGVESCVAEEDSRR</sequence>
<dbReference type="GO" id="GO:0051782">
    <property type="term" value="P:negative regulation of cell division"/>
    <property type="evidence" value="ECO:0007669"/>
    <property type="project" value="TreeGrafter"/>
</dbReference>
<evidence type="ECO:0000256" key="2">
    <source>
        <dbReference type="ARBA" id="ARBA00022840"/>
    </source>
</evidence>
<dbReference type="InterPro" id="IPR050625">
    <property type="entry name" value="ParA/MinD_ATPase"/>
</dbReference>
<keyword evidence="1" id="KW-0547">Nucleotide-binding</keyword>
<name>A0A9Q7EZW7_9BACT</name>
<dbReference type="SUPFAM" id="SSF52540">
    <property type="entry name" value="P-loop containing nucleoside triphosphate hydrolases"/>
    <property type="match status" value="1"/>
</dbReference>
<organism evidence="4 5">
    <name type="scientific">Aminithiophilus ramosus</name>
    <dbReference type="NCBI Taxonomy" id="3029084"/>
    <lineage>
        <taxon>Bacteria</taxon>
        <taxon>Thermotogati</taxon>
        <taxon>Synergistota</taxon>
        <taxon>Synergistia</taxon>
        <taxon>Synergistales</taxon>
        <taxon>Aminithiophilaceae</taxon>
        <taxon>Aminithiophilus</taxon>
    </lineage>
</organism>
<dbReference type="RefSeq" id="WP_274373855.1">
    <property type="nucleotide sequence ID" value="NZ_CP072943.1"/>
</dbReference>